<dbReference type="PANTHER" id="PTHR11845">
    <property type="entry name" value="5'-DEOXYNUCLEOTIDASE HDDC2"/>
    <property type="match status" value="1"/>
</dbReference>
<evidence type="ECO:0000256" key="5">
    <source>
        <dbReference type="ARBA" id="ARBA00012964"/>
    </source>
</evidence>
<comment type="cofactor">
    <cofactor evidence="2">
        <name>Mn(2+)</name>
        <dbReference type="ChEBI" id="CHEBI:29035"/>
    </cofactor>
</comment>
<dbReference type="GO" id="GO:0002953">
    <property type="term" value="F:5'-deoxynucleotidase activity"/>
    <property type="evidence" value="ECO:0007669"/>
    <property type="project" value="UniProtKB-EC"/>
</dbReference>
<dbReference type="SMART" id="SM00471">
    <property type="entry name" value="HDc"/>
    <property type="match status" value="1"/>
</dbReference>
<keyword evidence="6" id="KW-0479">Metal-binding</keyword>
<evidence type="ECO:0000256" key="7">
    <source>
        <dbReference type="ARBA" id="ARBA00022801"/>
    </source>
</evidence>
<accession>A0A650CRY8</accession>
<dbReference type="CDD" id="cd00077">
    <property type="entry name" value="HDc"/>
    <property type="match status" value="1"/>
</dbReference>
<dbReference type="EMBL" id="CP045483">
    <property type="protein sequence ID" value="QGR20568.1"/>
    <property type="molecule type" value="Genomic_DNA"/>
</dbReference>
<evidence type="ECO:0000313" key="9">
    <source>
        <dbReference type="EMBL" id="QGR20568.1"/>
    </source>
</evidence>
<feature type="domain" description="HD/PDEase" evidence="8">
    <location>
        <begin position="27"/>
        <end position="138"/>
    </location>
</feature>
<evidence type="ECO:0000259" key="8">
    <source>
        <dbReference type="SMART" id="SM00471"/>
    </source>
</evidence>
<sequence length="178" mass="20481">MDLERILSGGKNLVRTGWMQRGVPPSVGETVAQHSWEAGILAYYISKKLKEKGVNVLPEKAVTIAVFHDIGETLLGDLPKWATDRLPQKEEMEKEAIKQLGLGEELFEEYKNKSLEGQIAKFSEMLATYLQAKRYLRQGYDVKEIMETYFIVLQEMKRKSPFNLIENQIDFLINDLIK</sequence>
<evidence type="ECO:0000256" key="3">
    <source>
        <dbReference type="ARBA" id="ARBA00001941"/>
    </source>
</evidence>
<reference evidence="9 10" key="1">
    <citation type="submission" date="2019-10" db="EMBL/GenBank/DDBJ databases">
        <title>Genome Sequences from Six Type Strain Members of the Archaeal Family Sulfolobaceae: Acidianus ambivalens, Acidianus infernus, Metallosphaera prunae, Stygiolobus azoricus, Sulfolobus metallicus, and Sulfurisphaera ohwakuensis.</title>
        <authorList>
            <person name="Counts J.A."/>
            <person name="Kelly R.M."/>
        </authorList>
    </citation>
    <scope>NUCLEOTIDE SEQUENCE [LARGE SCALE GENOMIC DNA]</scope>
    <source>
        <strain evidence="9 10">FC6</strain>
    </source>
</reference>
<evidence type="ECO:0000313" key="10">
    <source>
        <dbReference type="Proteomes" id="UP000423396"/>
    </source>
</evidence>
<evidence type="ECO:0000256" key="4">
    <source>
        <dbReference type="ARBA" id="ARBA00011738"/>
    </source>
</evidence>
<evidence type="ECO:0000256" key="2">
    <source>
        <dbReference type="ARBA" id="ARBA00001936"/>
    </source>
</evidence>
<dbReference type="Proteomes" id="UP000423396">
    <property type="component" value="Chromosome"/>
</dbReference>
<dbReference type="InterPro" id="IPR039356">
    <property type="entry name" value="YfbR/HDDC2"/>
</dbReference>
<name>A0A650CRY8_9CREN</name>
<dbReference type="EC" id="3.1.3.89" evidence="5"/>
<dbReference type="OrthoDB" id="46088at2157"/>
<protein>
    <recommendedName>
        <fullName evidence="5">5'-deoxynucleotidase</fullName>
        <ecNumber evidence="5">3.1.3.89</ecNumber>
    </recommendedName>
</protein>
<organism evidence="9 10">
    <name type="scientific">Stygiolobus azoricus</name>
    <dbReference type="NCBI Taxonomy" id="41675"/>
    <lineage>
        <taxon>Archaea</taxon>
        <taxon>Thermoproteota</taxon>
        <taxon>Thermoprotei</taxon>
        <taxon>Sulfolobales</taxon>
        <taxon>Sulfolobaceae</taxon>
        <taxon>Stygiolobus</taxon>
    </lineage>
</organism>
<gene>
    <name evidence="9" type="ORF">D1868_10235</name>
</gene>
<keyword evidence="10" id="KW-1185">Reference proteome</keyword>
<dbReference type="GO" id="GO:0046872">
    <property type="term" value="F:metal ion binding"/>
    <property type="evidence" value="ECO:0007669"/>
    <property type="project" value="UniProtKB-KW"/>
</dbReference>
<dbReference type="AlphaFoldDB" id="A0A650CRY8"/>
<keyword evidence="7" id="KW-0378">Hydrolase</keyword>
<dbReference type="InterPro" id="IPR003607">
    <property type="entry name" value="HD/PDEase_dom"/>
</dbReference>
<dbReference type="RefSeq" id="WP_156008018.1">
    <property type="nucleotide sequence ID" value="NZ_CP045483.1"/>
</dbReference>
<dbReference type="GeneID" id="42799453"/>
<dbReference type="KEGG" id="sazo:D1868_10235"/>
<dbReference type="Pfam" id="PF13023">
    <property type="entry name" value="HD_3"/>
    <property type="match status" value="1"/>
</dbReference>
<comment type="subunit">
    <text evidence="4">Homodimer.</text>
</comment>
<dbReference type="Gene3D" id="1.10.3210.10">
    <property type="entry name" value="Hypothetical protein af1432"/>
    <property type="match status" value="1"/>
</dbReference>
<dbReference type="PANTHER" id="PTHR11845:SF13">
    <property type="entry name" value="5'-DEOXYNUCLEOTIDASE HDDC2"/>
    <property type="match status" value="1"/>
</dbReference>
<dbReference type="InterPro" id="IPR006674">
    <property type="entry name" value="HD_domain"/>
</dbReference>
<evidence type="ECO:0000256" key="1">
    <source>
        <dbReference type="ARBA" id="ARBA00001638"/>
    </source>
</evidence>
<proteinExistence type="predicted"/>
<comment type="catalytic activity">
    <reaction evidence="1">
        <text>a 2'-deoxyribonucleoside 5'-phosphate + H2O = a 2'-deoxyribonucleoside + phosphate</text>
        <dbReference type="Rhea" id="RHEA:36167"/>
        <dbReference type="ChEBI" id="CHEBI:15377"/>
        <dbReference type="ChEBI" id="CHEBI:18274"/>
        <dbReference type="ChEBI" id="CHEBI:43474"/>
        <dbReference type="ChEBI" id="CHEBI:65317"/>
        <dbReference type="EC" id="3.1.3.89"/>
    </reaction>
</comment>
<comment type="cofactor">
    <cofactor evidence="3">
        <name>Co(2+)</name>
        <dbReference type="ChEBI" id="CHEBI:48828"/>
    </cofactor>
</comment>
<dbReference type="SUPFAM" id="SSF109604">
    <property type="entry name" value="HD-domain/PDEase-like"/>
    <property type="match status" value="1"/>
</dbReference>
<evidence type="ECO:0000256" key="6">
    <source>
        <dbReference type="ARBA" id="ARBA00022723"/>
    </source>
</evidence>